<keyword evidence="4 6" id="KW-0436">Ligase</keyword>
<keyword evidence="1 4" id="KW-0547">Nucleotide-binding</keyword>
<dbReference type="EC" id="6.3.4.18" evidence="4"/>
<dbReference type="InterPro" id="IPR011054">
    <property type="entry name" value="Rudment_hybrid_motif"/>
</dbReference>
<dbReference type="PROSITE" id="PS50975">
    <property type="entry name" value="ATP_GRASP"/>
    <property type="match status" value="1"/>
</dbReference>
<gene>
    <name evidence="4" type="primary">purK</name>
    <name evidence="6" type="ORF">ACFOMG_05075</name>
</gene>
<dbReference type="InterPro" id="IPR040686">
    <property type="entry name" value="PurK_C"/>
</dbReference>
<comment type="caution">
    <text evidence="6">The sequence shown here is derived from an EMBL/GenBank/DDBJ whole genome shotgun (WGS) entry which is preliminary data.</text>
</comment>
<dbReference type="GO" id="GO:0034028">
    <property type="term" value="F:5-(carboxyamino)imidazole ribonucleotide synthase activity"/>
    <property type="evidence" value="ECO:0007669"/>
    <property type="project" value="UniProtKB-EC"/>
</dbReference>
<dbReference type="RefSeq" id="WP_376865187.1">
    <property type="nucleotide sequence ID" value="NZ_JBHRYB010000005.1"/>
</dbReference>
<dbReference type="SUPFAM" id="SSF52440">
    <property type="entry name" value="PreATP-grasp domain"/>
    <property type="match status" value="1"/>
</dbReference>
<evidence type="ECO:0000256" key="3">
    <source>
        <dbReference type="ARBA" id="ARBA00022840"/>
    </source>
</evidence>
<accession>A0ABV7VPR1</accession>
<dbReference type="EMBL" id="JBHRYB010000005">
    <property type="protein sequence ID" value="MFC3679484.1"/>
    <property type="molecule type" value="Genomic_DNA"/>
</dbReference>
<proteinExistence type="inferred from homology"/>
<feature type="binding site" evidence="4">
    <location>
        <position position="191"/>
    </location>
    <ligand>
        <name>ATP</name>
        <dbReference type="ChEBI" id="CHEBI:30616"/>
    </ligand>
</feature>
<feature type="binding site" evidence="4">
    <location>
        <begin position="245"/>
        <end position="246"/>
    </location>
    <ligand>
        <name>ATP</name>
        <dbReference type="ChEBI" id="CHEBI:30616"/>
    </ligand>
</feature>
<organism evidence="6 7">
    <name type="scientific">Bacterioplanoides pacificum</name>
    <dbReference type="NCBI Taxonomy" id="1171596"/>
    <lineage>
        <taxon>Bacteria</taxon>
        <taxon>Pseudomonadati</taxon>
        <taxon>Pseudomonadota</taxon>
        <taxon>Gammaproteobacteria</taxon>
        <taxon>Oceanospirillales</taxon>
        <taxon>Oceanospirillaceae</taxon>
        <taxon>Bacterioplanoides</taxon>
    </lineage>
</organism>
<evidence type="ECO:0000256" key="4">
    <source>
        <dbReference type="HAMAP-Rule" id="MF_01928"/>
    </source>
</evidence>
<dbReference type="SUPFAM" id="SSF56059">
    <property type="entry name" value="Glutathione synthetase ATP-binding domain-like"/>
    <property type="match status" value="1"/>
</dbReference>
<dbReference type="InterPro" id="IPR011761">
    <property type="entry name" value="ATP-grasp"/>
</dbReference>
<evidence type="ECO:0000259" key="5">
    <source>
        <dbReference type="PROSITE" id="PS50975"/>
    </source>
</evidence>
<dbReference type="Gene3D" id="3.30.470.20">
    <property type="entry name" value="ATP-grasp fold, B domain"/>
    <property type="match status" value="1"/>
</dbReference>
<comment type="catalytic activity">
    <reaction evidence="4">
        <text>5-amino-1-(5-phospho-beta-D-ribosyl)imidazole + hydrogencarbonate + ATP = 5-carboxyamino-1-(5-phospho-D-ribosyl)imidazole + ADP + phosphate + 2 H(+)</text>
        <dbReference type="Rhea" id="RHEA:19317"/>
        <dbReference type="ChEBI" id="CHEBI:15378"/>
        <dbReference type="ChEBI" id="CHEBI:17544"/>
        <dbReference type="ChEBI" id="CHEBI:30616"/>
        <dbReference type="ChEBI" id="CHEBI:43474"/>
        <dbReference type="ChEBI" id="CHEBI:58730"/>
        <dbReference type="ChEBI" id="CHEBI:137981"/>
        <dbReference type="ChEBI" id="CHEBI:456216"/>
        <dbReference type="EC" id="6.3.4.18"/>
    </reaction>
</comment>
<comment type="function">
    <text evidence="4">Catalyzes the ATP-dependent conversion of 5-aminoimidazole ribonucleotide (AIR) and HCO(3)(-) to N5-carboxyaminoimidazole ribonucleotide (N5-CAIR).</text>
</comment>
<dbReference type="PANTHER" id="PTHR11609">
    <property type="entry name" value="PURINE BIOSYNTHESIS PROTEIN 6/7, PUR6/7"/>
    <property type="match status" value="1"/>
</dbReference>
<dbReference type="NCBIfam" id="NF004679">
    <property type="entry name" value="PRK06019.1-5"/>
    <property type="match status" value="1"/>
</dbReference>
<comment type="similarity">
    <text evidence="4">Belongs to the PurK/PurT family.</text>
</comment>
<evidence type="ECO:0000313" key="7">
    <source>
        <dbReference type="Proteomes" id="UP001595722"/>
    </source>
</evidence>
<reference evidence="7" key="1">
    <citation type="journal article" date="2019" name="Int. J. Syst. Evol. Microbiol.">
        <title>The Global Catalogue of Microorganisms (GCM) 10K type strain sequencing project: providing services to taxonomists for standard genome sequencing and annotation.</title>
        <authorList>
            <consortium name="The Broad Institute Genomics Platform"/>
            <consortium name="The Broad Institute Genome Sequencing Center for Infectious Disease"/>
            <person name="Wu L."/>
            <person name="Ma J."/>
        </authorList>
    </citation>
    <scope>NUCLEOTIDE SEQUENCE [LARGE SCALE GENOMIC DNA]</scope>
    <source>
        <strain evidence="7">KCTC 42424</strain>
    </source>
</reference>
<dbReference type="Gene3D" id="3.40.50.20">
    <property type="match status" value="1"/>
</dbReference>
<comment type="pathway">
    <text evidence="4">Purine metabolism; IMP biosynthesis via de novo pathway; 5-amino-1-(5-phospho-D-ribosyl)imidazole-4-carboxylate from 5-amino-1-(5-phospho-D-ribosyl)imidazole (N5-CAIR route): step 1/2.</text>
</comment>
<feature type="binding site" evidence="4">
    <location>
        <position position="125"/>
    </location>
    <ligand>
        <name>ATP</name>
        <dbReference type="ChEBI" id="CHEBI:30616"/>
    </ligand>
</feature>
<dbReference type="Proteomes" id="UP001595722">
    <property type="component" value="Unassembled WGS sequence"/>
</dbReference>
<dbReference type="InterPro" id="IPR016185">
    <property type="entry name" value="PreATP-grasp_dom_sf"/>
</dbReference>
<feature type="binding site" evidence="4">
    <location>
        <begin position="130"/>
        <end position="136"/>
    </location>
    <ligand>
        <name>ATP</name>
        <dbReference type="ChEBI" id="CHEBI:30616"/>
    </ligand>
</feature>
<dbReference type="HAMAP" id="MF_01928">
    <property type="entry name" value="PurK"/>
    <property type="match status" value="1"/>
</dbReference>
<feature type="binding site" evidence="4">
    <location>
        <begin position="160"/>
        <end position="163"/>
    </location>
    <ligand>
        <name>ATP</name>
        <dbReference type="ChEBI" id="CHEBI:30616"/>
    </ligand>
</feature>
<dbReference type="SUPFAM" id="SSF51246">
    <property type="entry name" value="Rudiment single hybrid motif"/>
    <property type="match status" value="1"/>
</dbReference>
<keyword evidence="2 4" id="KW-0658">Purine biosynthesis</keyword>
<protein>
    <recommendedName>
        <fullName evidence="4">N5-carboxyaminoimidazole ribonucleotide synthase</fullName>
        <shortName evidence="4">N5-CAIR synthase</shortName>
        <ecNumber evidence="4">6.3.4.18</ecNumber>
    </recommendedName>
    <alternativeName>
        <fullName evidence="4">5-(carboxyamino)imidazole ribonucleotide synthetase</fullName>
    </alternativeName>
</protein>
<evidence type="ECO:0000256" key="2">
    <source>
        <dbReference type="ARBA" id="ARBA00022755"/>
    </source>
</evidence>
<dbReference type="Gene3D" id="3.30.1490.20">
    <property type="entry name" value="ATP-grasp fold, A domain"/>
    <property type="match status" value="1"/>
</dbReference>
<feature type="binding site" evidence="4">
    <location>
        <position position="85"/>
    </location>
    <ligand>
        <name>ATP</name>
        <dbReference type="ChEBI" id="CHEBI:30616"/>
    </ligand>
</feature>
<feature type="domain" description="ATP-grasp" evidence="5">
    <location>
        <begin position="89"/>
        <end position="276"/>
    </location>
</feature>
<keyword evidence="3 4" id="KW-0067">ATP-binding</keyword>
<dbReference type="InterPro" id="IPR005875">
    <property type="entry name" value="PurK"/>
</dbReference>
<name>A0ABV7VPR1_9GAMM</name>
<dbReference type="Pfam" id="PF02222">
    <property type="entry name" value="ATP-grasp"/>
    <property type="match status" value="1"/>
</dbReference>
<evidence type="ECO:0000256" key="1">
    <source>
        <dbReference type="ARBA" id="ARBA00022741"/>
    </source>
</evidence>
<dbReference type="Pfam" id="PF17769">
    <property type="entry name" value="PurK_C"/>
    <property type="match status" value="1"/>
</dbReference>
<sequence length="358" mass="39077">MKIGILGNGQLGQMLETSVSDLHDLEISLYDLRAHSDDKLKAFVAEVDIVSYETENIPAAIVELLEPVASKVFPGLEALKTFQNRLLEKTALRAAGIDTADFCAVNSLQDVQRAIETLGLPIVMKTTTEGYDGKGQFILRQAEDAEACWNSIGNRELIAEAFVPFLRETSVIACRDRDGNINVWPMTENVHHEGILRYSLYPAAGLSAEKAQIAERYIRDLANSLDYVGTITLELFETEQGLVANEVAPRVHNSGHWSIEGAAASQFRNHMLAISGKPLGNTEASYPAVAMLNVIGEEDSSIKADSLSNAYRHSYGKEARPARKLGHITVVADSVAERDLTIDALVDVMPAGIWQAKA</sequence>
<keyword evidence="7" id="KW-1185">Reference proteome</keyword>
<feature type="binding site" evidence="4">
    <location>
        <position position="168"/>
    </location>
    <ligand>
        <name>ATP</name>
        <dbReference type="ChEBI" id="CHEBI:30616"/>
    </ligand>
</feature>
<evidence type="ECO:0000313" key="6">
    <source>
        <dbReference type="EMBL" id="MFC3679484.1"/>
    </source>
</evidence>
<dbReference type="PANTHER" id="PTHR11609:SF5">
    <property type="entry name" value="PHOSPHORIBOSYLAMINOIMIDAZOLE CARBOXYLASE"/>
    <property type="match status" value="1"/>
</dbReference>
<dbReference type="InterPro" id="IPR013815">
    <property type="entry name" value="ATP_grasp_subdomain_1"/>
</dbReference>
<dbReference type="InterPro" id="IPR003135">
    <property type="entry name" value="ATP-grasp_carboxylate-amine"/>
</dbReference>
<comment type="subunit">
    <text evidence="4">Homodimer.</text>
</comment>